<proteinExistence type="predicted"/>
<dbReference type="HOGENOM" id="CLU_2688497_0_0_1"/>
<gene>
    <name evidence="2" type="ORF">PAXRUDRAFT_824759</name>
</gene>
<protein>
    <submittedName>
        <fullName evidence="2">Uncharacterized protein</fullName>
    </submittedName>
</protein>
<evidence type="ECO:0000313" key="2">
    <source>
        <dbReference type="EMBL" id="KIK97593.1"/>
    </source>
</evidence>
<keyword evidence="3" id="KW-1185">Reference proteome</keyword>
<evidence type="ECO:0000313" key="3">
    <source>
        <dbReference type="Proteomes" id="UP000054538"/>
    </source>
</evidence>
<accession>A0A0D0DU05</accession>
<evidence type="ECO:0000256" key="1">
    <source>
        <dbReference type="SAM" id="Phobius"/>
    </source>
</evidence>
<dbReference type="Proteomes" id="UP000054538">
    <property type="component" value="Unassembled WGS sequence"/>
</dbReference>
<keyword evidence="1" id="KW-1133">Transmembrane helix</keyword>
<dbReference type="AlphaFoldDB" id="A0A0D0DU05"/>
<dbReference type="InParanoid" id="A0A0D0DU05"/>
<keyword evidence="1" id="KW-0812">Transmembrane</keyword>
<organism evidence="2 3">
    <name type="scientific">Paxillus rubicundulus Ve08.2h10</name>
    <dbReference type="NCBI Taxonomy" id="930991"/>
    <lineage>
        <taxon>Eukaryota</taxon>
        <taxon>Fungi</taxon>
        <taxon>Dikarya</taxon>
        <taxon>Basidiomycota</taxon>
        <taxon>Agaricomycotina</taxon>
        <taxon>Agaricomycetes</taxon>
        <taxon>Agaricomycetidae</taxon>
        <taxon>Boletales</taxon>
        <taxon>Paxilineae</taxon>
        <taxon>Paxillaceae</taxon>
        <taxon>Paxillus</taxon>
    </lineage>
</organism>
<name>A0A0D0DU05_9AGAM</name>
<reference evidence="3" key="2">
    <citation type="submission" date="2015-01" db="EMBL/GenBank/DDBJ databases">
        <title>Evolutionary Origins and Diversification of the Mycorrhizal Mutualists.</title>
        <authorList>
            <consortium name="DOE Joint Genome Institute"/>
            <consortium name="Mycorrhizal Genomics Consortium"/>
            <person name="Kohler A."/>
            <person name="Kuo A."/>
            <person name="Nagy L.G."/>
            <person name="Floudas D."/>
            <person name="Copeland A."/>
            <person name="Barry K.W."/>
            <person name="Cichocki N."/>
            <person name="Veneault-Fourrey C."/>
            <person name="LaButti K."/>
            <person name="Lindquist E.A."/>
            <person name="Lipzen A."/>
            <person name="Lundell T."/>
            <person name="Morin E."/>
            <person name="Murat C."/>
            <person name="Riley R."/>
            <person name="Ohm R."/>
            <person name="Sun H."/>
            <person name="Tunlid A."/>
            <person name="Henrissat B."/>
            <person name="Grigoriev I.V."/>
            <person name="Hibbett D.S."/>
            <person name="Martin F."/>
        </authorList>
    </citation>
    <scope>NUCLEOTIDE SEQUENCE [LARGE SCALE GENOMIC DNA]</scope>
    <source>
        <strain evidence="3">Ve08.2h10</strain>
    </source>
</reference>
<dbReference type="EMBL" id="KN824928">
    <property type="protein sequence ID" value="KIK97593.1"/>
    <property type="molecule type" value="Genomic_DNA"/>
</dbReference>
<sequence>MENTVPRTGSVEQGRKYYGSAHVTVHLLIAISSSGLISPLLSLFSEKHHLHRGPFAENRVNRESFIQINPSMSK</sequence>
<reference evidence="2 3" key="1">
    <citation type="submission" date="2014-04" db="EMBL/GenBank/DDBJ databases">
        <authorList>
            <consortium name="DOE Joint Genome Institute"/>
            <person name="Kuo A."/>
            <person name="Kohler A."/>
            <person name="Jargeat P."/>
            <person name="Nagy L.G."/>
            <person name="Floudas D."/>
            <person name="Copeland A."/>
            <person name="Barry K.W."/>
            <person name="Cichocki N."/>
            <person name="Veneault-Fourrey C."/>
            <person name="LaButti K."/>
            <person name="Lindquist E.A."/>
            <person name="Lipzen A."/>
            <person name="Lundell T."/>
            <person name="Morin E."/>
            <person name="Murat C."/>
            <person name="Sun H."/>
            <person name="Tunlid A."/>
            <person name="Henrissat B."/>
            <person name="Grigoriev I.V."/>
            <person name="Hibbett D.S."/>
            <person name="Martin F."/>
            <person name="Nordberg H.P."/>
            <person name="Cantor M.N."/>
            <person name="Hua S.X."/>
        </authorList>
    </citation>
    <scope>NUCLEOTIDE SEQUENCE [LARGE SCALE GENOMIC DNA]</scope>
    <source>
        <strain evidence="2 3">Ve08.2h10</strain>
    </source>
</reference>
<feature type="transmembrane region" description="Helical" evidence="1">
    <location>
        <begin position="23"/>
        <end position="44"/>
    </location>
</feature>
<keyword evidence="1" id="KW-0472">Membrane</keyword>